<proteinExistence type="predicted"/>
<accession>A0A3A9AVV0</accession>
<reference evidence="2 3" key="1">
    <citation type="submission" date="2018-09" db="EMBL/GenBank/DDBJ databases">
        <title>Murine metabolic-syndrome-specific gut microbial biobank.</title>
        <authorList>
            <person name="Liu C."/>
        </authorList>
    </citation>
    <scope>NUCLEOTIDE SEQUENCE [LARGE SCALE GENOMIC DNA]</scope>
    <source>
        <strain evidence="2 3">0.1xD8-82</strain>
    </source>
</reference>
<dbReference type="EMBL" id="RAYQ01000014">
    <property type="protein sequence ID" value="RKI90455.1"/>
    <property type="molecule type" value="Genomic_DNA"/>
</dbReference>
<dbReference type="RefSeq" id="WP_120470658.1">
    <property type="nucleotide sequence ID" value="NZ_RAYQ01000014.1"/>
</dbReference>
<evidence type="ECO:0000256" key="1">
    <source>
        <dbReference type="SAM" id="Coils"/>
    </source>
</evidence>
<protein>
    <submittedName>
        <fullName evidence="2">Uncharacterized protein</fullName>
    </submittedName>
</protein>
<dbReference type="AlphaFoldDB" id="A0A3A9AVV0"/>
<evidence type="ECO:0000313" key="2">
    <source>
        <dbReference type="EMBL" id="RKI90455.1"/>
    </source>
</evidence>
<sequence length="115" mass="13316">MKYTIEQQAEALVIASKACNLDAHITTFERKSDLTTWADRIIGIFYRKSMPVKRSYMTCNTLDMDFFFTKDGEAIYTYAGYADSRDATEENIVNAFRLANKMKEEMQKAIEKNDL</sequence>
<comment type="caution">
    <text evidence="2">The sequence shown here is derived from an EMBL/GenBank/DDBJ whole genome shotgun (WGS) entry which is preliminary data.</text>
</comment>
<dbReference type="Proteomes" id="UP000280696">
    <property type="component" value="Unassembled WGS sequence"/>
</dbReference>
<keyword evidence="3" id="KW-1185">Reference proteome</keyword>
<feature type="coiled-coil region" evidence="1">
    <location>
        <begin position="85"/>
        <end position="112"/>
    </location>
</feature>
<gene>
    <name evidence="2" type="ORF">D7V94_13575</name>
</gene>
<organism evidence="2 3">
    <name type="scientific">Parablautia intestinalis</name>
    <dbReference type="NCBI Taxonomy" id="2320100"/>
    <lineage>
        <taxon>Bacteria</taxon>
        <taxon>Bacillati</taxon>
        <taxon>Bacillota</taxon>
        <taxon>Clostridia</taxon>
        <taxon>Lachnospirales</taxon>
        <taxon>Lachnospiraceae</taxon>
        <taxon>Parablautia</taxon>
    </lineage>
</organism>
<name>A0A3A9AVV0_9FIRM</name>
<evidence type="ECO:0000313" key="3">
    <source>
        <dbReference type="Proteomes" id="UP000280696"/>
    </source>
</evidence>
<keyword evidence="1" id="KW-0175">Coiled coil</keyword>